<feature type="domain" description="Peptidase C1A papain C-terminal" evidence="2">
    <location>
        <begin position="38"/>
        <end position="253"/>
    </location>
</feature>
<dbReference type="SMART" id="SM00645">
    <property type="entry name" value="Pept_C1"/>
    <property type="match status" value="1"/>
</dbReference>
<reference evidence="3" key="1">
    <citation type="thesis" date="2020" institute="ProQuest LLC" country="789 East Eisenhower Parkway, Ann Arbor, MI, USA">
        <title>Comparative Genomics and Chromosome Evolution.</title>
        <authorList>
            <person name="Mudd A.B."/>
        </authorList>
    </citation>
    <scope>NUCLEOTIDE SEQUENCE</scope>
    <source>
        <strain evidence="3">Female2</strain>
        <tissue evidence="3">Blood</tissue>
    </source>
</reference>
<dbReference type="PRINTS" id="PR00705">
    <property type="entry name" value="PAPAIN"/>
</dbReference>
<comment type="caution">
    <text evidence="3">The sequence shown here is derived from an EMBL/GenBank/DDBJ whole genome shotgun (WGS) entry which is preliminary data.</text>
</comment>
<name>A0A8T2IF54_9PIPI</name>
<evidence type="ECO:0000313" key="3">
    <source>
        <dbReference type="EMBL" id="KAG8431595.1"/>
    </source>
</evidence>
<dbReference type="Pfam" id="PF00112">
    <property type="entry name" value="Peptidase_C1"/>
    <property type="match status" value="1"/>
</dbReference>
<dbReference type="SUPFAM" id="SSF54001">
    <property type="entry name" value="Cysteine proteinases"/>
    <property type="match status" value="1"/>
</dbReference>
<dbReference type="PROSITE" id="PS00640">
    <property type="entry name" value="THIOL_PROTEASE_ASN"/>
    <property type="match status" value="1"/>
</dbReference>
<dbReference type="InterPro" id="IPR000668">
    <property type="entry name" value="Peptidase_C1A_C"/>
</dbReference>
<dbReference type="Proteomes" id="UP000812440">
    <property type="component" value="Unassembled WGS sequence"/>
</dbReference>
<dbReference type="GO" id="GO:0006508">
    <property type="term" value="P:proteolysis"/>
    <property type="evidence" value="ECO:0007669"/>
    <property type="project" value="InterPro"/>
</dbReference>
<accession>A0A8T2IF54</accession>
<evidence type="ECO:0000259" key="2">
    <source>
        <dbReference type="SMART" id="SM00645"/>
    </source>
</evidence>
<dbReference type="InterPro" id="IPR038765">
    <property type="entry name" value="Papain-like_cys_pep_sf"/>
</dbReference>
<sequence>FTVQTSEERNSRSCLLSSATFPRKASGYNYSYERNPNIPKDVDWRDSKCVNPAKNQGMYCGSCWAFATVGVLESLYCLKTGELLDLSEQQLVDCDNRDEGCCGGFPLYAMEYLAHHSLMLSKNYEYSEKKHACQYDSDEAIQLNATKYYILPDEYTMASGIAQDGPVAVGIGVTEEFMLYNGGIYDGSCAPSANHAVIIVGYGTLHCNDSDDDGEDYWIIKNSWGDSWGEDGFGKIKRNVDKCSITAMVTTMELK</sequence>
<feature type="non-terminal residue" evidence="3">
    <location>
        <position position="1"/>
    </location>
</feature>
<evidence type="ECO:0000256" key="1">
    <source>
        <dbReference type="ARBA" id="ARBA00008455"/>
    </source>
</evidence>
<dbReference type="InterPro" id="IPR025661">
    <property type="entry name" value="Pept_asp_AS"/>
</dbReference>
<keyword evidence="4" id="KW-1185">Reference proteome</keyword>
<dbReference type="AlphaFoldDB" id="A0A8T2IF54"/>
<dbReference type="InterPro" id="IPR013128">
    <property type="entry name" value="Peptidase_C1A"/>
</dbReference>
<dbReference type="InterPro" id="IPR039417">
    <property type="entry name" value="Peptidase_C1A_papain-like"/>
</dbReference>
<dbReference type="GO" id="GO:0008234">
    <property type="term" value="F:cysteine-type peptidase activity"/>
    <property type="evidence" value="ECO:0007669"/>
    <property type="project" value="InterPro"/>
</dbReference>
<dbReference type="CDD" id="cd02248">
    <property type="entry name" value="Peptidase_C1A"/>
    <property type="match status" value="1"/>
</dbReference>
<dbReference type="Gene3D" id="3.90.70.10">
    <property type="entry name" value="Cysteine proteinases"/>
    <property type="match status" value="1"/>
</dbReference>
<dbReference type="OrthoDB" id="498368at2759"/>
<protein>
    <recommendedName>
        <fullName evidence="2">Peptidase C1A papain C-terminal domain-containing protein</fullName>
    </recommendedName>
</protein>
<gene>
    <name evidence="3" type="ORF">GDO86_018017</name>
</gene>
<comment type="similarity">
    <text evidence="1">Belongs to the peptidase C1 family.</text>
</comment>
<organism evidence="3 4">
    <name type="scientific">Hymenochirus boettgeri</name>
    <name type="common">Congo dwarf clawed frog</name>
    <dbReference type="NCBI Taxonomy" id="247094"/>
    <lineage>
        <taxon>Eukaryota</taxon>
        <taxon>Metazoa</taxon>
        <taxon>Chordata</taxon>
        <taxon>Craniata</taxon>
        <taxon>Vertebrata</taxon>
        <taxon>Euteleostomi</taxon>
        <taxon>Amphibia</taxon>
        <taxon>Batrachia</taxon>
        <taxon>Anura</taxon>
        <taxon>Pipoidea</taxon>
        <taxon>Pipidae</taxon>
        <taxon>Pipinae</taxon>
        <taxon>Hymenochirus</taxon>
    </lineage>
</organism>
<dbReference type="PANTHER" id="PTHR12411">
    <property type="entry name" value="CYSTEINE PROTEASE FAMILY C1-RELATED"/>
    <property type="match status" value="1"/>
</dbReference>
<dbReference type="EMBL" id="JAACNH010000123">
    <property type="protein sequence ID" value="KAG8431595.1"/>
    <property type="molecule type" value="Genomic_DNA"/>
</dbReference>
<proteinExistence type="inferred from homology"/>
<evidence type="ECO:0000313" key="4">
    <source>
        <dbReference type="Proteomes" id="UP000812440"/>
    </source>
</evidence>